<name>A0A3M2S9M7_9HYPO</name>
<evidence type="ECO:0000313" key="3">
    <source>
        <dbReference type="Proteomes" id="UP000277212"/>
    </source>
</evidence>
<evidence type="ECO:0008006" key="4">
    <source>
        <dbReference type="Google" id="ProtNLM"/>
    </source>
</evidence>
<gene>
    <name evidence="2" type="ORF">CDV36_006452</name>
</gene>
<evidence type="ECO:0000313" key="2">
    <source>
        <dbReference type="EMBL" id="RMJ13875.1"/>
    </source>
</evidence>
<protein>
    <recommendedName>
        <fullName evidence="4">J domain-containing protein</fullName>
    </recommendedName>
</protein>
<feature type="signal peptide" evidence="1">
    <location>
        <begin position="1"/>
        <end position="18"/>
    </location>
</feature>
<dbReference type="Proteomes" id="UP000277212">
    <property type="component" value="Unassembled WGS sequence"/>
</dbReference>
<feature type="chain" id="PRO_5018236484" description="J domain-containing protein" evidence="1">
    <location>
        <begin position="19"/>
        <end position="151"/>
    </location>
</feature>
<comment type="caution">
    <text evidence="2">The sequence shown here is derived from an EMBL/GenBank/DDBJ whole genome shotgun (WGS) entry which is preliminary data.</text>
</comment>
<proteinExistence type="predicted"/>
<dbReference type="OrthoDB" id="10444293at2759"/>
<reference evidence="2 3" key="1">
    <citation type="submission" date="2017-06" db="EMBL/GenBank/DDBJ databases">
        <title>Comparative genomic analysis of Ambrosia Fusariam Clade fungi.</title>
        <authorList>
            <person name="Stajich J.E."/>
            <person name="Carrillo J."/>
            <person name="Kijimoto T."/>
            <person name="Eskalen A."/>
            <person name="O'Donnell K."/>
            <person name="Kasson M."/>
        </authorList>
    </citation>
    <scope>NUCLEOTIDE SEQUENCE [LARGE SCALE GENOMIC DNA]</scope>
    <source>
        <strain evidence="2">UCR3666</strain>
    </source>
</reference>
<dbReference type="AlphaFoldDB" id="A0A3M2S9M7"/>
<sequence>MFDLSSVLTIAIVAFVGTVTLWQSSAPQIGSPIGENSIHQMHVNRICRVYDAVRRNRPGLTSPPNLYSYLGVNKGSDTNVLSIWRASSSRAGDYLNDDREPEREVFLQASSVLLDESTRSVYDGTFWPAIEAAPRHLKVQKLKELCGWIQE</sequence>
<organism evidence="2 3">
    <name type="scientific">Fusarium kuroshium</name>
    <dbReference type="NCBI Taxonomy" id="2010991"/>
    <lineage>
        <taxon>Eukaryota</taxon>
        <taxon>Fungi</taxon>
        <taxon>Dikarya</taxon>
        <taxon>Ascomycota</taxon>
        <taxon>Pezizomycotina</taxon>
        <taxon>Sordariomycetes</taxon>
        <taxon>Hypocreomycetidae</taxon>
        <taxon>Hypocreales</taxon>
        <taxon>Nectriaceae</taxon>
        <taxon>Fusarium</taxon>
        <taxon>Fusarium solani species complex</taxon>
    </lineage>
</organism>
<evidence type="ECO:0000256" key="1">
    <source>
        <dbReference type="SAM" id="SignalP"/>
    </source>
</evidence>
<accession>A0A3M2S9M7</accession>
<dbReference type="EMBL" id="NKUJ01000098">
    <property type="protein sequence ID" value="RMJ13875.1"/>
    <property type="molecule type" value="Genomic_DNA"/>
</dbReference>
<keyword evidence="1" id="KW-0732">Signal</keyword>
<keyword evidence="3" id="KW-1185">Reference proteome</keyword>